<evidence type="ECO:0000256" key="7">
    <source>
        <dbReference type="ARBA" id="ARBA00022840"/>
    </source>
</evidence>
<dbReference type="RefSeq" id="WP_048848724.1">
    <property type="nucleotide sequence ID" value="NZ_BALE01000017.1"/>
</dbReference>
<comment type="subcellular location">
    <subcellularLocation>
        <location evidence="1 11">Cytoplasm</location>
    </subcellularLocation>
</comment>
<evidence type="ECO:0000256" key="5">
    <source>
        <dbReference type="ARBA" id="ARBA00022598"/>
    </source>
</evidence>
<evidence type="ECO:0000313" key="14">
    <source>
        <dbReference type="Proteomes" id="UP000032679"/>
    </source>
</evidence>
<proteinExistence type="inferred from homology"/>
<dbReference type="GO" id="GO:0005829">
    <property type="term" value="C:cytosol"/>
    <property type="evidence" value="ECO:0007669"/>
    <property type="project" value="TreeGrafter"/>
</dbReference>
<dbReference type="GO" id="GO:0006420">
    <property type="term" value="P:arginyl-tRNA aminoacylation"/>
    <property type="evidence" value="ECO:0007669"/>
    <property type="project" value="InterPro"/>
</dbReference>
<dbReference type="NCBIfam" id="TIGR00211">
    <property type="entry name" value="glyS"/>
    <property type="match status" value="1"/>
</dbReference>
<protein>
    <recommendedName>
        <fullName evidence="11">Glycine--tRNA ligase beta subunit</fullName>
        <ecNumber evidence="11">6.1.1.14</ecNumber>
    </recommendedName>
    <alternativeName>
        <fullName evidence="11">Glycyl-tRNA synthetase beta subunit</fullName>
        <shortName evidence="11">GlyRS</shortName>
    </alternativeName>
</protein>
<dbReference type="EC" id="6.1.1.14" evidence="11"/>
<gene>
    <name evidence="11" type="primary">glyS</name>
    <name evidence="13" type="ORF">Tasa_017_066</name>
</gene>
<dbReference type="GO" id="GO:0004820">
    <property type="term" value="F:glycine-tRNA ligase activity"/>
    <property type="evidence" value="ECO:0007669"/>
    <property type="project" value="UniProtKB-UniRule"/>
</dbReference>
<evidence type="ECO:0000256" key="6">
    <source>
        <dbReference type="ARBA" id="ARBA00022741"/>
    </source>
</evidence>
<dbReference type="AlphaFoldDB" id="A0A0D6MLJ3"/>
<dbReference type="PROSITE" id="PS50861">
    <property type="entry name" value="AA_TRNA_LIGASE_II_GLYAB"/>
    <property type="match status" value="1"/>
</dbReference>
<keyword evidence="8 11" id="KW-0648">Protein biosynthesis</keyword>
<feature type="domain" description="DALR anticodon binding" evidence="12">
    <location>
        <begin position="577"/>
        <end position="680"/>
    </location>
</feature>
<dbReference type="HAMAP" id="MF_00255">
    <property type="entry name" value="Gly_tRNA_synth_beta"/>
    <property type="match status" value="1"/>
</dbReference>
<dbReference type="Pfam" id="PF02092">
    <property type="entry name" value="tRNA_synt_2f"/>
    <property type="match status" value="1"/>
</dbReference>
<reference evidence="13 14" key="1">
    <citation type="submission" date="2012-10" db="EMBL/GenBank/DDBJ databases">
        <title>Genome sequencing of Tanticharoenia sakaeratensis NBRC 103193.</title>
        <authorList>
            <person name="Azuma Y."/>
            <person name="Hadano H."/>
            <person name="Hirakawa H."/>
            <person name="Matsushita K."/>
        </authorList>
    </citation>
    <scope>NUCLEOTIDE SEQUENCE [LARGE SCALE GENOMIC DNA]</scope>
    <source>
        <strain evidence="13 14">NBRC 103193</strain>
    </source>
</reference>
<dbReference type="PRINTS" id="PR01045">
    <property type="entry name" value="TRNASYNTHGB"/>
</dbReference>
<comment type="caution">
    <text evidence="13">The sequence shown here is derived from an EMBL/GenBank/DDBJ whole genome shotgun (WGS) entry which is preliminary data.</text>
</comment>
<evidence type="ECO:0000256" key="11">
    <source>
        <dbReference type="HAMAP-Rule" id="MF_00255"/>
    </source>
</evidence>
<keyword evidence="5 11" id="KW-0436">Ligase</keyword>
<dbReference type="Pfam" id="PF05746">
    <property type="entry name" value="DALR_1"/>
    <property type="match status" value="1"/>
</dbReference>
<evidence type="ECO:0000256" key="8">
    <source>
        <dbReference type="ARBA" id="ARBA00022917"/>
    </source>
</evidence>
<keyword evidence="6 11" id="KW-0547">Nucleotide-binding</keyword>
<evidence type="ECO:0000256" key="9">
    <source>
        <dbReference type="ARBA" id="ARBA00023146"/>
    </source>
</evidence>
<dbReference type="PANTHER" id="PTHR30075:SF2">
    <property type="entry name" value="GLYCINE--TRNA LIGASE, CHLOROPLASTIC_MITOCHONDRIAL 2"/>
    <property type="match status" value="1"/>
</dbReference>
<comment type="catalytic activity">
    <reaction evidence="10 11">
        <text>tRNA(Gly) + glycine + ATP = glycyl-tRNA(Gly) + AMP + diphosphate</text>
        <dbReference type="Rhea" id="RHEA:16013"/>
        <dbReference type="Rhea" id="RHEA-COMP:9664"/>
        <dbReference type="Rhea" id="RHEA-COMP:9683"/>
        <dbReference type="ChEBI" id="CHEBI:30616"/>
        <dbReference type="ChEBI" id="CHEBI:33019"/>
        <dbReference type="ChEBI" id="CHEBI:57305"/>
        <dbReference type="ChEBI" id="CHEBI:78442"/>
        <dbReference type="ChEBI" id="CHEBI:78522"/>
        <dbReference type="ChEBI" id="CHEBI:456215"/>
        <dbReference type="EC" id="6.1.1.14"/>
    </reaction>
</comment>
<dbReference type="InterPro" id="IPR015944">
    <property type="entry name" value="Gly-tRNA-synth_bsu"/>
</dbReference>
<keyword evidence="9 11" id="KW-0030">Aminoacyl-tRNA synthetase</keyword>
<comment type="subunit">
    <text evidence="3 11">Tetramer of two alpha and two beta subunits.</text>
</comment>
<name>A0A0D6MLJ3_9PROT</name>
<dbReference type="InterPro" id="IPR008909">
    <property type="entry name" value="DALR_anticod-bd"/>
</dbReference>
<dbReference type="InterPro" id="IPR006194">
    <property type="entry name" value="Gly-tRNA-synth_heterodimer"/>
</dbReference>
<dbReference type="EMBL" id="BALE01000017">
    <property type="protein sequence ID" value="GAN54183.1"/>
    <property type="molecule type" value="Genomic_DNA"/>
</dbReference>
<dbReference type="GO" id="GO:0004814">
    <property type="term" value="F:arginine-tRNA ligase activity"/>
    <property type="evidence" value="ECO:0007669"/>
    <property type="project" value="InterPro"/>
</dbReference>
<keyword evidence="7 11" id="KW-0067">ATP-binding</keyword>
<dbReference type="OrthoDB" id="9775440at2"/>
<evidence type="ECO:0000256" key="3">
    <source>
        <dbReference type="ARBA" id="ARBA00011209"/>
    </source>
</evidence>
<keyword evidence="4 11" id="KW-0963">Cytoplasm</keyword>
<evidence type="ECO:0000256" key="1">
    <source>
        <dbReference type="ARBA" id="ARBA00004496"/>
    </source>
</evidence>
<dbReference type="SUPFAM" id="SSF109604">
    <property type="entry name" value="HD-domain/PDEase-like"/>
    <property type="match status" value="1"/>
</dbReference>
<keyword evidence="14" id="KW-1185">Reference proteome</keyword>
<evidence type="ECO:0000259" key="12">
    <source>
        <dbReference type="Pfam" id="PF05746"/>
    </source>
</evidence>
<organism evidence="13 14">
    <name type="scientific">Tanticharoenia sakaeratensis NBRC 103193</name>
    <dbReference type="NCBI Taxonomy" id="1231623"/>
    <lineage>
        <taxon>Bacteria</taxon>
        <taxon>Pseudomonadati</taxon>
        <taxon>Pseudomonadota</taxon>
        <taxon>Alphaproteobacteria</taxon>
        <taxon>Acetobacterales</taxon>
        <taxon>Acetobacteraceae</taxon>
        <taxon>Tanticharoenia</taxon>
    </lineage>
</organism>
<dbReference type="STRING" id="1231623.Tasa_017_066"/>
<evidence type="ECO:0000313" key="13">
    <source>
        <dbReference type="EMBL" id="GAN54183.1"/>
    </source>
</evidence>
<evidence type="ECO:0000256" key="4">
    <source>
        <dbReference type="ARBA" id="ARBA00022490"/>
    </source>
</evidence>
<accession>A0A0D6MLJ3</accession>
<dbReference type="Proteomes" id="UP000032679">
    <property type="component" value="Unassembled WGS sequence"/>
</dbReference>
<dbReference type="Gene3D" id="1.10.730.10">
    <property type="entry name" value="Isoleucyl-tRNA Synthetase, Domain 1"/>
    <property type="match status" value="1"/>
</dbReference>
<dbReference type="GO" id="GO:0005524">
    <property type="term" value="F:ATP binding"/>
    <property type="evidence" value="ECO:0007669"/>
    <property type="project" value="UniProtKB-UniRule"/>
</dbReference>
<dbReference type="GO" id="GO:0006426">
    <property type="term" value="P:glycyl-tRNA aminoacylation"/>
    <property type="evidence" value="ECO:0007669"/>
    <property type="project" value="UniProtKB-UniRule"/>
</dbReference>
<sequence length="690" mass="74391">MAELLIELFCEEIPAGLQARAANDLSSLVTRALDSLNPRDATPVWGPRRIALILTVDDVVPASTQSERGPRESAPEQALAGFLRKHGATREMLTQENGFWVLNREIPAVSARDRIAAALPDLLWRFPWPKSMRWGDEGTTQSSLFTWVRPLRRILCLLDGAVVPFSLAREGDDAHGLASSDLSEGHRFLAPEPFHVTSAAQWRTELAARHVVVEAAKRESRISAGIAALADGAGLRVVDDPGLVEEVAGLTEYPSPLLGSIDAAFMDLPPEVMQVSMRVNQRYFALRTAEGAAAPHFAFVANMTFADDGELTIAGNERVLRARFADARHFWDLDRARTLESRVAALDAVTFHAKLGSQGARVARIERLAAEIAPLVGADPSHAARAARLAKADLTTGMVGEFPELQGVMGRYYALHDGEDAAVAEAVSAHYQPKGAADDTPRAPVSIAVALADRLDLLAGFFAIGETPTGSGDPYALRRAALGVIRIVRDNALRLDLRAVITAAEGGFPDAIRPAADTGLIAFLADRLRVQLRSEGARHDVLSAVLAGGLDGDLTRLLARTEALAAMLETEDGRNLLAASKRAANILRIEEKKDGPHDGRPDPSLYREPAERGLAEALTEAVPTIHAALMHERFDEAMRAAAGLRPSLDRFFEHVTVNDADPALRANRLALLAALRHTLTPIADFGQIEG</sequence>
<dbReference type="PANTHER" id="PTHR30075">
    <property type="entry name" value="GLYCYL-TRNA SYNTHETASE"/>
    <property type="match status" value="1"/>
</dbReference>
<evidence type="ECO:0000256" key="10">
    <source>
        <dbReference type="ARBA" id="ARBA00047937"/>
    </source>
</evidence>
<comment type="similarity">
    <text evidence="2 11">Belongs to the class-II aminoacyl-tRNA synthetase family.</text>
</comment>
<evidence type="ECO:0000256" key="2">
    <source>
        <dbReference type="ARBA" id="ARBA00008226"/>
    </source>
</evidence>